<dbReference type="SUPFAM" id="SSF46785">
    <property type="entry name" value="Winged helix' DNA-binding domain"/>
    <property type="match status" value="1"/>
</dbReference>
<dbReference type="InterPro" id="IPR038090">
    <property type="entry name" value="Cdt1_C_WH_dom_sf"/>
</dbReference>
<feature type="region of interest" description="Disordered" evidence="3">
    <location>
        <begin position="532"/>
        <end position="551"/>
    </location>
</feature>
<dbReference type="GO" id="GO:0005634">
    <property type="term" value="C:nucleus"/>
    <property type="evidence" value="ECO:0007669"/>
    <property type="project" value="TreeGrafter"/>
</dbReference>
<dbReference type="EMBL" id="NMUH01000225">
    <property type="protein sequence ID" value="MQL74859.1"/>
    <property type="molecule type" value="Genomic_DNA"/>
</dbReference>
<evidence type="ECO:0000256" key="1">
    <source>
        <dbReference type="ARBA" id="ARBA00008356"/>
    </source>
</evidence>
<feature type="domain" description="DNA replication factor Cdt1 C-terminal" evidence="4">
    <location>
        <begin position="635"/>
        <end position="705"/>
    </location>
</feature>
<dbReference type="GO" id="GO:0070182">
    <property type="term" value="F:DNA polymerase binding"/>
    <property type="evidence" value="ECO:0007669"/>
    <property type="project" value="TreeGrafter"/>
</dbReference>
<dbReference type="GO" id="GO:0000278">
    <property type="term" value="P:mitotic cell cycle"/>
    <property type="evidence" value="ECO:0007669"/>
    <property type="project" value="TreeGrafter"/>
</dbReference>
<dbReference type="Gene3D" id="1.10.10.1420">
    <property type="entry name" value="DNA replication factor Cdt1, C-terminal WH domain"/>
    <property type="match status" value="1"/>
</dbReference>
<evidence type="ECO:0000256" key="2">
    <source>
        <dbReference type="ARBA" id="ARBA00023306"/>
    </source>
</evidence>
<evidence type="ECO:0000313" key="6">
    <source>
        <dbReference type="Proteomes" id="UP000652761"/>
    </source>
</evidence>
<reference evidence="5" key="1">
    <citation type="submission" date="2017-07" db="EMBL/GenBank/DDBJ databases">
        <title>Taro Niue Genome Assembly and Annotation.</title>
        <authorList>
            <person name="Atibalentja N."/>
            <person name="Keating K."/>
            <person name="Fields C.J."/>
        </authorList>
    </citation>
    <scope>NUCLEOTIDE SEQUENCE</scope>
    <source>
        <strain evidence="5">Niue_2</strain>
        <tissue evidence="5">Leaf</tissue>
    </source>
</reference>
<proteinExistence type="inferred from homology"/>
<dbReference type="GO" id="GO:0000076">
    <property type="term" value="P:DNA replication checkpoint signaling"/>
    <property type="evidence" value="ECO:0007669"/>
    <property type="project" value="TreeGrafter"/>
</dbReference>
<comment type="caution">
    <text evidence="5">The sequence shown here is derived from an EMBL/GenBank/DDBJ whole genome shotgun (WGS) entry which is preliminary data.</text>
</comment>
<dbReference type="PANTHER" id="PTHR28637:SF13">
    <property type="entry name" value="EXPRESSED PROTEIN"/>
    <property type="match status" value="1"/>
</dbReference>
<feature type="region of interest" description="Disordered" evidence="3">
    <location>
        <begin position="229"/>
        <end position="248"/>
    </location>
</feature>
<dbReference type="GO" id="GO:0003677">
    <property type="term" value="F:DNA binding"/>
    <property type="evidence" value="ECO:0007669"/>
    <property type="project" value="InterPro"/>
</dbReference>
<organism evidence="5 6">
    <name type="scientific">Colocasia esculenta</name>
    <name type="common">Wild taro</name>
    <name type="synonym">Arum esculentum</name>
    <dbReference type="NCBI Taxonomy" id="4460"/>
    <lineage>
        <taxon>Eukaryota</taxon>
        <taxon>Viridiplantae</taxon>
        <taxon>Streptophyta</taxon>
        <taxon>Embryophyta</taxon>
        <taxon>Tracheophyta</taxon>
        <taxon>Spermatophyta</taxon>
        <taxon>Magnoliopsida</taxon>
        <taxon>Liliopsida</taxon>
        <taxon>Araceae</taxon>
        <taxon>Aroideae</taxon>
        <taxon>Colocasieae</taxon>
        <taxon>Colocasia</taxon>
    </lineage>
</organism>
<dbReference type="InterPro" id="IPR045173">
    <property type="entry name" value="Cdt1"/>
</dbReference>
<protein>
    <recommendedName>
        <fullName evidence="4">DNA replication factor Cdt1 C-terminal domain-containing protein</fullName>
    </recommendedName>
</protein>
<dbReference type="GO" id="GO:0030174">
    <property type="term" value="P:regulation of DNA-templated DNA replication initiation"/>
    <property type="evidence" value="ECO:0007669"/>
    <property type="project" value="InterPro"/>
</dbReference>
<accession>A0A843U381</accession>
<dbReference type="PANTHER" id="PTHR28637">
    <property type="entry name" value="DNA REPLICATION FACTOR CDT1"/>
    <property type="match status" value="1"/>
</dbReference>
<comment type="similarity">
    <text evidence="1">Belongs to the Cdt1 family.</text>
</comment>
<dbReference type="Proteomes" id="UP000652761">
    <property type="component" value="Unassembled WGS sequence"/>
</dbReference>
<name>A0A843U381_COLES</name>
<dbReference type="OrthoDB" id="341730at2759"/>
<sequence>MSVYLQFYLVLRSECKDSDQAASGSSNISRSPELLLPSAASPATPRLISFLHFAIPASAGQGGLLLLRQDQALFHYPSFSSSSSSSSSSLRCFPPTLDDYSVICDSVFCRGGWGGGWTWVGHGSGHLRAIGARVPGIVGAGIIYLGDFLQKKLWDILASVTGPKQCHGFDMHGTSKAGRMEPEKHKEVRQSTLQFRCVKISHSEKSGDHPVANVQIKSDENQGFGFSFASPTPEKIIQPPRTRKSKEHSYHLRMEAENSKMLPDKGGNNELAAEAHDKMECTDVSFPKSFEQSPCLSIQSLEEKCQLSEKKFMLSHLAQMKFLFPEALHIEKTLVHDETSLCMKPDINVSVIVDAAKDIDDSHQASYADLCKVFHARLLNFLNTHPEESEIPEVPLPGTFMQGNPMISSNQLSERPSTEQLWPPSGGDDTLLAPSHLCPSFSQHFSGRMLDPENQMTEPFDSSISMISIDPINGHNEEIKIHQENDHPHPLPNNKLPTEIISNPEDYTCSQLYQRTPAKHTTMPIILMTETPSMSTPKRPVASPDLKLPSQTVMSNHSARRSLFYSPSKADKSALHSVADVTDSLCYKIPCSEERDMETSFNEDETNGYSAGDLQMAQENTAGHVTCHDVGQAGNNRRRQMLASLPDLFYTISTIFGSKNCTSVTKQELVHKILSYNSDIEDTGDIEELLHLLEELVPDWICRKTMSSGDIMYSISRTSDPKSVRSRLVEAV</sequence>
<dbReference type="InterPro" id="IPR032054">
    <property type="entry name" value="Cdt1_C"/>
</dbReference>
<dbReference type="AlphaFoldDB" id="A0A843U381"/>
<dbReference type="Pfam" id="PF16679">
    <property type="entry name" value="CDT1_C"/>
    <property type="match status" value="1"/>
</dbReference>
<evidence type="ECO:0000259" key="4">
    <source>
        <dbReference type="Pfam" id="PF16679"/>
    </source>
</evidence>
<dbReference type="InterPro" id="IPR036390">
    <property type="entry name" value="WH_DNA-bd_sf"/>
</dbReference>
<evidence type="ECO:0000256" key="3">
    <source>
        <dbReference type="SAM" id="MobiDB-lite"/>
    </source>
</evidence>
<keyword evidence="6" id="KW-1185">Reference proteome</keyword>
<evidence type="ECO:0000313" key="5">
    <source>
        <dbReference type="EMBL" id="MQL74859.1"/>
    </source>
</evidence>
<dbReference type="GO" id="GO:0071163">
    <property type="term" value="P:DNA replication preinitiation complex assembly"/>
    <property type="evidence" value="ECO:0007669"/>
    <property type="project" value="InterPro"/>
</dbReference>
<gene>
    <name evidence="5" type="ORF">Taro_007239</name>
</gene>
<keyword evidence="2" id="KW-0131">Cell cycle</keyword>